<protein>
    <submittedName>
        <fullName evidence="3">DNA/RNA non-specific endonuclease</fullName>
    </submittedName>
</protein>
<dbReference type="GO" id="GO:0004519">
    <property type="term" value="F:endonuclease activity"/>
    <property type="evidence" value="ECO:0007669"/>
    <property type="project" value="UniProtKB-KW"/>
</dbReference>
<keyword evidence="4" id="KW-1185">Reference proteome</keyword>
<evidence type="ECO:0000313" key="4">
    <source>
        <dbReference type="Proteomes" id="UP001595803"/>
    </source>
</evidence>
<dbReference type="SUPFAM" id="SSF54060">
    <property type="entry name" value="His-Me finger endonucleases"/>
    <property type="match status" value="1"/>
</dbReference>
<dbReference type="SUPFAM" id="SSF50494">
    <property type="entry name" value="Trypsin-like serine proteases"/>
    <property type="match status" value="1"/>
</dbReference>
<dbReference type="PANTHER" id="PTHR13966">
    <property type="entry name" value="ENDONUCLEASE RELATED"/>
    <property type="match status" value="1"/>
</dbReference>
<feature type="domain" description="ENPP1-3/EXOG-like endonuclease/phosphodiesterase" evidence="1">
    <location>
        <begin position="376"/>
        <end position="608"/>
    </location>
</feature>
<evidence type="ECO:0000259" key="2">
    <source>
        <dbReference type="SMART" id="SM00892"/>
    </source>
</evidence>
<sequence length="631" mass="68745">MYQPHTLQRIVESRLDDTRAQRVHSRVEIVAGRPDLAEDDPRRRARFEARMSGEAPVDAEKVWGSVDFVEAVFLDLGARAARAVARIVTDQGRTPLGTGFLVSPGVLITNNHVLEDVASAAGAWVQFNYELADDFTPRAPDVYALRPDVFFHAVSWRDLDFTLVAVGEQLRGGGTLAAQGYCPLSDRPDKHAKGATVNIVQHPGGDYKKLVLRGNRIVARTERVLHYEADTEGGSSGSPVFNDAWEVVALHHWGAPHLSTVDEDGRPLGTLVNEGVRISAIVAALRAALPGLPDTARVYVQAVLDAAGPARPQPAPVPDVLRPAAPERVRIDRDYANRRGYDAAFLPGLSVPLADIVAPVLAQVAPLPDGGTALAYQHFSVVMSAARRLAVVTATNIDGSTYIPIDRDTGLPARADAEGDAWFEDSRIDPARTVTQAFYSANSSFFDRGHLTRRSDPTWGTPEKAARANADTFHFTNCAPQHWLFNQSLRYWQGIERHYLEFGATLDRSRLSVLQGPVFAPDDPVYTDTAGRDVPVPVQFWKLVLRVQDGVPRATAFLASQRDLLALPRRPVQPGADGAVPDVTTFLTSVAHLQELTGLDFTALIPHDTFVTPSPAEAMPLRAVTSWADLP</sequence>
<dbReference type="Proteomes" id="UP001595803">
    <property type="component" value="Unassembled WGS sequence"/>
</dbReference>
<gene>
    <name evidence="3" type="ORF">ACFOSB_08140</name>
</gene>
<dbReference type="Gene3D" id="2.40.10.10">
    <property type="entry name" value="Trypsin-like serine proteases"/>
    <property type="match status" value="2"/>
</dbReference>
<dbReference type="Pfam" id="PF01223">
    <property type="entry name" value="Endonuclease_NS"/>
    <property type="match status" value="1"/>
</dbReference>
<dbReference type="EMBL" id="JBHRZG010000008">
    <property type="protein sequence ID" value="MFC3832825.1"/>
    <property type="molecule type" value="Genomic_DNA"/>
</dbReference>
<dbReference type="RefSeq" id="WP_322473938.1">
    <property type="nucleotide sequence ID" value="NZ_JBHRZG010000008.1"/>
</dbReference>
<keyword evidence="3" id="KW-0255">Endonuclease</keyword>
<dbReference type="InterPro" id="IPR020821">
    <property type="entry name" value="ENPP1-3/EXOG-like_nuc-like"/>
</dbReference>
<keyword evidence="3" id="KW-0540">Nuclease</keyword>
<dbReference type="InterPro" id="IPR009003">
    <property type="entry name" value="Peptidase_S1_PA"/>
</dbReference>
<dbReference type="Gene3D" id="3.40.570.10">
    <property type="entry name" value="Extracellular Endonuclease, subunit A"/>
    <property type="match status" value="1"/>
</dbReference>
<evidence type="ECO:0000259" key="1">
    <source>
        <dbReference type="SMART" id="SM00477"/>
    </source>
</evidence>
<dbReference type="Pfam" id="PF13365">
    <property type="entry name" value="Trypsin_2"/>
    <property type="match status" value="1"/>
</dbReference>
<dbReference type="InterPro" id="IPR044929">
    <property type="entry name" value="DNA/RNA_non-sp_Endonuclease_sf"/>
</dbReference>
<accession>A0ABV7Z9A9</accession>
<organism evidence="3 4">
    <name type="scientific">Deinococcus rufus</name>
    <dbReference type="NCBI Taxonomy" id="2136097"/>
    <lineage>
        <taxon>Bacteria</taxon>
        <taxon>Thermotogati</taxon>
        <taxon>Deinococcota</taxon>
        <taxon>Deinococci</taxon>
        <taxon>Deinococcales</taxon>
        <taxon>Deinococcaceae</taxon>
        <taxon>Deinococcus</taxon>
    </lineage>
</organism>
<evidence type="ECO:0000313" key="3">
    <source>
        <dbReference type="EMBL" id="MFC3832825.1"/>
    </source>
</evidence>
<name>A0ABV7Z9A9_9DEIO</name>
<proteinExistence type="predicted"/>
<keyword evidence="3" id="KW-0378">Hydrolase</keyword>
<dbReference type="InterPro" id="IPR040255">
    <property type="entry name" value="Non-specific_endonuclease"/>
</dbReference>
<feature type="domain" description="DNA/RNA non-specific endonuclease/pyrophosphatase/phosphodiesterase" evidence="2">
    <location>
        <begin position="375"/>
        <end position="608"/>
    </location>
</feature>
<reference evidence="4" key="1">
    <citation type="journal article" date="2019" name="Int. J. Syst. Evol. Microbiol.">
        <title>The Global Catalogue of Microorganisms (GCM) 10K type strain sequencing project: providing services to taxonomists for standard genome sequencing and annotation.</title>
        <authorList>
            <consortium name="The Broad Institute Genomics Platform"/>
            <consortium name="The Broad Institute Genome Sequencing Center for Infectious Disease"/>
            <person name="Wu L."/>
            <person name="Ma J."/>
        </authorList>
    </citation>
    <scope>NUCLEOTIDE SEQUENCE [LARGE SCALE GENOMIC DNA]</scope>
    <source>
        <strain evidence="4">CCTCC AB 2017081</strain>
    </source>
</reference>
<dbReference type="SMART" id="SM00892">
    <property type="entry name" value="Endonuclease_NS"/>
    <property type="match status" value="1"/>
</dbReference>
<dbReference type="InterPro" id="IPR001604">
    <property type="entry name" value="Endo_G_ENPP1-like_dom"/>
</dbReference>
<dbReference type="InterPro" id="IPR044925">
    <property type="entry name" value="His-Me_finger_sf"/>
</dbReference>
<comment type="caution">
    <text evidence="3">The sequence shown here is derived from an EMBL/GenBank/DDBJ whole genome shotgun (WGS) entry which is preliminary data.</text>
</comment>
<dbReference type="PANTHER" id="PTHR13966:SF5">
    <property type="entry name" value="ENDONUCLEASE G, MITOCHONDRIAL"/>
    <property type="match status" value="1"/>
</dbReference>
<dbReference type="SMART" id="SM00477">
    <property type="entry name" value="NUC"/>
    <property type="match status" value="1"/>
</dbReference>
<dbReference type="InterPro" id="IPR043504">
    <property type="entry name" value="Peptidase_S1_PA_chymotrypsin"/>
</dbReference>